<sequence length="490" mass="52609">MPYRFELAKSGRSGCQTKECKDAQVKIAKDELRIGTWVDNESRQFWMWRHWGCFTPRMVQNVVESIKDGDDDGALNYELLDGWEDLTNEYKDKISQTLERGHVEDEDWKGDIECNRPGGSGMRVKVKAAKAAKGAKKDKEPQESSASGKKRGVSDAEVSDAGDKDEPAKKKRGPGRPKKENAQVDNGEEAVTAPKKAGRPKKPADDNADAAADSQPKKRGRTAKKVVDHKESSDEDVEMPDAEKAQPAKPKATSRARAAAASKSKGDSQAAEEGSGSAPQNDAEESNEPADNKEKIKRGRSRKPAAPKATVEPAEKAKAKPGRKPAASKATEEPVPGNTEQDKGQTEPAEKAKAKRGRKAAASKAVEDGVPENNDQQDQESAEIKPMGKRGRSRKPAGAKVAEDTDKPSDEVSLDQSSSNGHMNANDQLAADLKAAEPIASGVEQLVMDNGTDVNDKTAEQTAKEVADVQLAPDNTNSEAVVGAETVQTA</sequence>
<dbReference type="GO" id="GO:0006334">
    <property type="term" value="P:nucleosome assembly"/>
    <property type="evidence" value="ECO:0007669"/>
    <property type="project" value="InterPro"/>
</dbReference>
<dbReference type="GO" id="GO:0008270">
    <property type="term" value="F:zinc ion binding"/>
    <property type="evidence" value="ECO:0007669"/>
    <property type="project" value="UniProtKB-KW"/>
</dbReference>
<feature type="region of interest" description="Disordered" evidence="6">
    <location>
        <begin position="471"/>
        <end position="490"/>
    </location>
</feature>
<proteinExistence type="predicted"/>
<dbReference type="InterPro" id="IPR036957">
    <property type="entry name" value="Znf_PARP_sf"/>
</dbReference>
<accession>A0A9W9UB65</accession>
<evidence type="ECO:0000256" key="6">
    <source>
        <dbReference type="SAM" id="MobiDB-lite"/>
    </source>
</evidence>
<protein>
    <recommendedName>
        <fullName evidence="7">PARP-type domain-containing protein</fullName>
    </recommendedName>
</protein>
<evidence type="ECO:0000256" key="5">
    <source>
        <dbReference type="ARBA" id="ARBA00023242"/>
    </source>
</evidence>
<evidence type="ECO:0000313" key="9">
    <source>
        <dbReference type="Proteomes" id="UP001147695"/>
    </source>
</evidence>
<dbReference type="InterPro" id="IPR001510">
    <property type="entry name" value="Znf_PARP"/>
</dbReference>
<dbReference type="SUPFAM" id="SSF57716">
    <property type="entry name" value="Glucocorticoid receptor-like (DNA-binding domain)"/>
    <property type="match status" value="1"/>
</dbReference>
<dbReference type="PROSITE" id="PS50064">
    <property type="entry name" value="ZF_PARP_2"/>
    <property type="match status" value="1"/>
</dbReference>
<dbReference type="EMBL" id="JAPZBQ010000005">
    <property type="protein sequence ID" value="KAJ5330021.1"/>
    <property type="molecule type" value="Genomic_DNA"/>
</dbReference>
<dbReference type="InterPro" id="IPR017956">
    <property type="entry name" value="AT_hook_DNA-bd_motif"/>
</dbReference>
<keyword evidence="2" id="KW-0479">Metal-binding</keyword>
<dbReference type="PRINTS" id="PR00624">
    <property type="entry name" value="HISTONEH5"/>
</dbReference>
<feature type="compositionally biased region" description="Basic residues" evidence="6">
    <location>
        <begin position="124"/>
        <end position="134"/>
    </location>
</feature>
<evidence type="ECO:0000313" key="8">
    <source>
        <dbReference type="EMBL" id="KAJ5330021.1"/>
    </source>
</evidence>
<dbReference type="AlphaFoldDB" id="A0A9W9UB65"/>
<dbReference type="Proteomes" id="UP001147695">
    <property type="component" value="Unassembled WGS sequence"/>
</dbReference>
<dbReference type="SMART" id="SM00384">
    <property type="entry name" value="AT_hook"/>
    <property type="match status" value="4"/>
</dbReference>
<name>A0A9W9UB65_PENBR</name>
<dbReference type="PRINTS" id="PR00929">
    <property type="entry name" value="ATHOOK"/>
</dbReference>
<dbReference type="Pfam" id="PF00645">
    <property type="entry name" value="zf-PARP"/>
    <property type="match status" value="1"/>
</dbReference>
<dbReference type="Gene3D" id="3.30.1740.10">
    <property type="entry name" value="Zinc finger, PARP-type"/>
    <property type="match status" value="1"/>
</dbReference>
<comment type="caution">
    <text evidence="8">The sequence shown here is derived from an EMBL/GenBank/DDBJ whole genome shotgun (WGS) entry which is preliminary data.</text>
</comment>
<keyword evidence="4" id="KW-0862">Zinc</keyword>
<comment type="subcellular location">
    <subcellularLocation>
        <location evidence="1">Nucleus</location>
    </subcellularLocation>
</comment>
<feature type="domain" description="PARP-type" evidence="7">
    <location>
        <begin position="3"/>
        <end position="102"/>
    </location>
</feature>
<feature type="compositionally biased region" description="Polar residues" evidence="6">
    <location>
        <begin position="414"/>
        <end position="427"/>
    </location>
</feature>
<evidence type="ECO:0000256" key="4">
    <source>
        <dbReference type="ARBA" id="ARBA00022833"/>
    </source>
</evidence>
<feature type="region of interest" description="Disordered" evidence="6">
    <location>
        <begin position="109"/>
        <end position="433"/>
    </location>
</feature>
<evidence type="ECO:0000256" key="1">
    <source>
        <dbReference type="ARBA" id="ARBA00004123"/>
    </source>
</evidence>
<keyword evidence="3" id="KW-0863">Zinc-finger</keyword>
<evidence type="ECO:0000256" key="2">
    <source>
        <dbReference type="ARBA" id="ARBA00022723"/>
    </source>
</evidence>
<dbReference type="InterPro" id="IPR005819">
    <property type="entry name" value="H1/H5"/>
</dbReference>
<feature type="compositionally biased region" description="Basic and acidic residues" evidence="6">
    <location>
        <begin position="401"/>
        <end position="410"/>
    </location>
</feature>
<evidence type="ECO:0000259" key="7">
    <source>
        <dbReference type="PROSITE" id="PS50064"/>
    </source>
</evidence>
<dbReference type="GO" id="GO:0030527">
    <property type="term" value="F:structural constituent of chromatin"/>
    <property type="evidence" value="ECO:0007669"/>
    <property type="project" value="InterPro"/>
</dbReference>
<dbReference type="GO" id="GO:0003677">
    <property type="term" value="F:DNA binding"/>
    <property type="evidence" value="ECO:0007669"/>
    <property type="project" value="InterPro"/>
</dbReference>
<dbReference type="GO" id="GO:0005634">
    <property type="term" value="C:nucleus"/>
    <property type="evidence" value="ECO:0007669"/>
    <property type="project" value="UniProtKB-SubCell"/>
</dbReference>
<reference evidence="8" key="2">
    <citation type="journal article" date="2023" name="IMA Fungus">
        <title>Comparative genomic study of the Penicillium genus elucidates a diverse pangenome and 15 lateral gene transfer events.</title>
        <authorList>
            <person name="Petersen C."/>
            <person name="Sorensen T."/>
            <person name="Nielsen M.R."/>
            <person name="Sondergaard T.E."/>
            <person name="Sorensen J.L."/>
            <person name="Fitzpatrick D.A."/>
            <person name="Frisvad J.C."/>
            <person name="Nielsen K.L."/>
        </authorList>
    </citation>
    <scope>NUCLEOTIDE SEQUENCE</scope>
    <source>
        <strain evidence="8">IBT 35673</strain>
    </source>
</reference>
<organism evidence="8 9">
    <name type="scientific">Penicillium brevicompactum</name>
    <dbReference type="NCBI Taxonomy" id="5074"/>
    <lineage>
        <taxon>Eukaryota</taxon>
        <taxon>Fungi</taxon>
        <taxon>Dikarya</taxon>
        <taxon>Ascomycota</taxon>
        <taxon>Pezizomycotina</taxon>
        <taxon>Eurotiomycetes</taxon>
        <taxon>Eurotiomycetidae</taxon>
        <taxon>Eurotiales</taxon>
        <taxon>Aspergillaceae</taxon>
        <taxon>Penicillium</taxon>
    </lineage>
</organism>
<reference evidence="8" key="1">
    <citation type="submission" date="2022-12" db="EMBL/GenBank/DDBJ databases">
        <authorList>
            <person name="Petersen C."/>
        </authorList>
    </citation>
    <scope>NUCLEOTIDE SEQUENCE</scope>
    <source>
        <strain evidence="8">IBT 35673</strain>
    </source>
</reference>
<evidence type="ECO:0000256" key="3">
    <source>
        <dbReference type="ARBA" id="ARBA00022771"/>
    </source>
</evidence>
<feature type="compositionally biased region" description="Basic and acidic residues" evidence="6">
    <location>
        <begin position="340"/>
        <end position="352"/>
    </location>
</feature>
<dbReference type="SMART" id="SM01336">
    <property type="entry name" value="zf-PARP"/>
    <property type="match status" value="1"/>
</dbReference>
<keyword evidence="5" id="KW-0539">Nucleus</keyword>
<feature type="compositionally biased region" description="Basic residues" evidence="6">
    <location>
        <begin position="295"/>
        <end position="305"/>
    </location>
</feature>
<gene>
    <name evidence="8" type="ORF">N7452_010411</name>
</gene>
<feature type="compositionally biased region" description="Low complexity" evidence="6">
    <location>
        <begin position="248"/>
        <end position="271"/>
    </location>
</feature>
<dbReference type="GO" id="GO:0000786">
    <property type="term" value="C:nucleosome"/>
    <property type="evidence" value="ECO:0007669"/>
    <property type="project" value="InterPro"/>
</dbReference>
<feature type="compositionally biased region" description="Basic residues" evidence="6">
    <location>
        <begin position="387"/>
        <end position="397"/>
    </location>
</feature>